<keyword evidence="1" id="KW-0812">Transmembrane</keyword>
<feature type="transmembrane region" description="Helical" evidence="1">
    <location>
        <begin position="33"/>
        <end position="51"/>
    </location>
</feature>
<keyword evidence="1" id="KW-0472">Membrane</keyword>
<dbReference type="InterPro" id="IPR029787">
    <property type="entry name" value="Nucleotide_cyclase"/>
</dbReference>
<dbReference type="InterPro" id="IPR043128">
    <property type="entry name" value="Rev_trsase/Diguanyl_cyclase"/>
</dbReference>
<dbReference type="NCBIfam" id="TIGR00254">
    <property type="entry name" value="GGDEF"/>
    <property type="match status" value="1"/>
</dbReference>
<evidence type="ECO:0000313" key="5">
    <source>
        <dbReference type="Proteomes" id="UP000027647"/>
    </source>
</evidence>
<dbReference type="PROSITE" id="PS50887">
    <property type="entry name" value="GGDEF"/>
    <property type="match status" value="1"/>
</dbReference>
<evidence type="ECO:0008006" key="6">
    <source>
        <dbReference type="Google" id="ProtNLM"/>
    </source>
</evidence>
<evidence type="ECO:0000313" key="4">
    <source>
        <dbReference type="EMBL" id="KEO90379.1"/>
    </source>
</evidence>
<accession>A0A074MAD5</accession>
<gene>
    <name evidence="4" type="ORF">EH31_09830</name>
</gene>
<dbReference type="Gene3D" id="3.30.70.270">
    <property type="match status" value="1"/>
</dbReference>
<evidence type="ECO:0000259" key="3">
    <source>
        <dbReference type="PROSITE" id="PS50887"/>
    </source>
</evidence>
<dbReference type="Gene3D" id="3.20.20.450">
    <property type="entry name" value="EAL domain"/>
    <property type="match status" value="1"/>
</dbReference>
<feature type="domain" description="GGDEF" evidence="3">
    <location>
        <begin position="247"/>
        <end position="379"/>
    </location>
</feature>
<dbReference type="PANTHER" id="PTHR44757">
    <property type="entry name" value="DIGUANYLATE CYCLASE DGCP"/>
    <property type="match status" value="1"/>
</dbReference>
<dbReference type="CDD" id="cd01948">
    <property type="entry name" value="EAL"/>
    <property type="match status" value="1"/>
</dbReference>
<dbReference type="InterPro" id="IPR052155">
    <property type="entry name" value="Biofilm_reg_signaling"/>
</dbReference>
<dbReference type="SUPFAM" id="SSF141868">
    <property type="entry name" value="EAL domain-like"/>
    <property type="match status" value="1"/>
</dbReference>
<dbReference type="InterPro" id="IPR035919">
    <property type="entry name" value="EAL_sf"/>
</dbReference>
<reference evidence="4 5" key="1">
    <citation type="submission" date="2014-04" db="EMBL/GenBank/DDBJ databases">
        <title>A comprehensive comparison of genomes of Erythrobacter spp. strains.</title>
        <authorList>
            <person name="Zheng Q."/>
        </authorList>
    </citation>
    <scope>NUCLEOTIDE SEQUENCE [LARGE SCALE GENOMIC DNA]</scope>
    <source>
        <strain evidence="4 5">DSM 6997</strain>
    </source>
</reference>
<dbReference type="InterPro" id="IPR000160">
    <property type="entry name" value="GGDEF_dom"/>
</dbReference>
<evidence type="ECO:0000259" key="2">
    <source>
        <dbReference type="PROSITE" id="PS50883"/>
    </source>
</evidence>
<dbReference type="EMBL" id="JMIW01000003">
    <property type="protein sequence ID" value="KEO90379.1"/>
    <property type="molecule type" value="Genomic_DNA"/>
</dbReference>
<sequence length="646" mass="70347">MGFLQANSASRGANDLTQSSLGEIYRPILRGYFVVYALYYTIMLGLNWLSMDAGRDFLTLQSATFMATCFAIFGAWRMRQPQDEPTTEALLLGMNLLVVGNVWLALEIGFIPEKLTYFIISSMLFALASPTFRQSLVAIAIALMAMFSFVDRLDAATLSAFGYLTFGAAMSSLAIAFYLRKAISRISDANEKARVELSDAMALGSEMREKSLSDSLTKLPNRRAFFSALKGVVNAAEGDEAGANTAGDTWLVLLDLDGFKAVNDVHGHKAGDLLLIAIADRLRDFAKTGAHVSRMGGDEFNMIVTGVANVDDLRDRSTELLRELAQPYVIEGRQVRVSCSAGCVQFDPSLPSDAQISNADYALMVAKKQGKNQVVLFDQEHEAEAKIRLEIETALRGADLAGEISVVFQPQVRLGDNAVVGAEVLARWTSPAVGTIPPDRFIKIAEESGLVTNITLVVVQKALDELRGWSNKLPISINLSAHDLMSDSAIEQIIELIERHEICASLIEFEVTETAMMADLQKATANLMRLADAGYSIALDDFGSGYSNFSYLRSLPITRLKVDRSFIEDPSDPMAEKVLASLVGMARVLGVNCLLEGVEDEIALLMAKRAGAELVQGYLFSEPISALDLRNALAVGRSLIEKREAG</sequence>
<dbReference type="Proteomes" id="UP000027647">
    <property type="component" value="Unassembled WGS sequence"/>
</dbReference>
<organism evidence="4 5">
    <name type="scientific">Erythrobacter longus</name>
    <dbReference type="NCBI Taxonomy" id="1044"/>
    <lineage>
        <taxon>Bacteria</taxon>
        <taxon>Pseudomonadati</taxon>
        <taxon>Pseudomonadota</taxon>
        <taxon>Alphaproteobacteria</taxon>
        <taxon>Sphingomonadales</taxon>
        <taxon>Erythrobacteraceae</taxon>
        <taxon>Erythrobacter/Porphyrobacter group</taxon>
        <taxon>Erythrobacter</taxon>
    </lineage>
</organism>
<feature type="transmembrane region" description="Helical" evidence="1">
    <location>
        <begin position="57"/>
        <end position="77"/>
    </location>
</feature>
<feature type="transmembrane region" description="Helical" evidence="1">
    <location>
        <begin position="89"/>
        <end position="111"/>
    </location>
</feature>
<feature type="transmembrane region" description="Helical" evidence="1">
    <location>
        <begin position="161"/>
        <end position="179"/>
    </location>
</feature>
<keyword evidence="1" id="KW-1133">Transmembrane helix</keyword>
<dbReference type="AlphaFoldDB" id="A0A074MAD5"/>
<dbReference type="SMART" id="SM00267">
    <property type="entry name" value="GGDEF"/>
    <property type="match status" value="1"/>
</dbReference>
<dbReference type="SUPFAM" id="SSF55073">
    <property type="entry name" value="Nucleotide cyclase"/>
    <property type="match status" value="1"/>
</dbReference>
<comment type="caution">
    <text evidence="4">The sequence shown here is derived from an EMBL/GenBank/DDBJ whole genome shotgun (WGS) entry which is preliminary data.</text>
</comment>
<dbReference type="STRING" id="1044.EH31_09830"/>
<keyword evidence="5" id="KW-1185">Reference proteome</keyword>
<feature type="transmembrane region" description="Helical" evidence="1">
    <location>
        <begin position="131"/>
        <end position="149"/>
    </location>
</feature>
<evidence type="ECO:0000256" key="1">
    <source>
        <dbReference type="SAM" id="Phobius"/>
    </source>
</evidence>
<dbReference type="Pfam" id="PF00563">
    <property type="entry name" value="EAL"/>
    <property type="match status" value="1"/>
</dbReference>
<dbReference type="CDD" id="cd01949">
    <property type="entry name" value="GGDEF"/>
    <property type="match status" value="1"/>
</dbReference>
<dbReference type="PROSITE" id="PS50883">
    <property type="entry name" value="EAL"/>
    <property type="match status" value="1"/>
</dbReference>
<dbReference type="PANTHER" id="PTHR44757:SF2">
    <property type="entry name" value="BIOFILM ARCHITECTURE MAINTENANCE PROTEIN MBAA"/>
    <property type="match status" value="1"/>
</dbReference>
<feature type="domain" description="EAL" evidence="2">
    <location>
        <begin position="388"/>
        <end position="637"/>
    </location>
</feature>
<name>A0A074MAD5_ERYLO</name>
<proteinExistence type="predicted"/>
<dbReference type="InterPro" id="IPR001633">
    <property type="entry name" value="EAL_dom"/>
</dbReference>
<dbReference type="SMART" id="SM00052">
    <property type="entry name" value="EAL"/>
    <property type="match status" value="1"/>
</dbReference>
<protein>
    <recommendedName>
        <fullName evidence="6">Diguanylate cyclase</fullName>
    </recommendedName>
</protein>
<dbReference type="eggNOG" id="COG5001">
    <property type="taxonomic scope" value="Bacteria"/>
</dbReference>
<dbReference type="Pfam" id="PF00990">
    <property type="entry name" value="GGDEF"/>
    <property type="match status" value="1"/>
</dbReference>